<keyword evidence="2 10" id="KW-0813">Transport</keyword>
<dbReference type="Pfam" id="PF00593">
    <property type="entry name" value="TonB_dep_Rec_b-barrel"/>
    <property type="match status" value="1"/>
</dbReference>
<dbReference type="InterPro" id="IPR039426">
    <property type="entry name" value="TonB-dep_rcpt-like"/>
</dbReference>
<gene>
    <name evidence="15" type="ORF">DFP76_11266</name>
</gene>
<keyword evidence="7 11" id="KW-0798">TonB box</keyword>
<keyword evidence="9 10" id="KW-0998">Cell outer membrane</keyword>
<evidence type="ECO:0000256" key="11">
    <source>
        <dbReference type="RuleBase" id="RU003357"/>
    </source>
</evidence>
<dbReference type="Pfam" id="PF07715">
    <property type="entry name" value="Plug"/>
    <property type="match status" value="1"/>
</dbReference>
<feature type="signal peptide" evidence="12">
    <location>
        <begin position="1"/>
        <end position="22"/>
    </location>
</feature>
<feature type="domain" description="TonB-dependent receptor plug" evidence="14">
    <location>
        <begin position="41"/>
        <end position="154"/>
    </location>
</feature>
<organism evidence="15 16">
    <name type="scientific">Marinomonas aquiplantarum</name>
    <dbReference type="NCBI Taxonomy" id="491951"/>
    <lineage>
        <taxon>Bacteria</taxon>
        <taxon>Pseudomonadati</taxon>
        <taxon>Pseudomonadota</taxon>
        <taxon>Gammaproteobacteria</taxon>
        <taxon>Oceanospirillales</taxon>
        <taxon>Oceanospirillaceae</taxon>
        <taxon>Marinomonas</taxon>
    </lineage>
</organism>
<evidence type="ECO:0000256" key="5">
    <source>
        <dbReference type="ARBA" id="ARBA00022729"/>
    </source>
</evidence>
<comment type="caution">
    <text evidence="15">The sequence shown here is derived from an EMBL/GenBank/DDBJ whole genome shotgun (WGS) entry which is preliminary data.</text>
</comment>
<evidence type="ECO:0000256" key="9">
    <source>
        <dbReference type="ARBA" id="ARBA00023237"/>
    </source>
</evidence>
<name>A0A366CTS2_9GAMM</name>
<evidence type="ECO:0000256" key="8">
    <source>
        <dbReference type="ARBA" id="ARBA00023136"/>
    </source>
</evidence>
<dbReference type="InterPro" id="IPR000531">
    <property type="entry name" value="Beta-barrel_TonB"/>
</dbReference>
<keyword evidence="4 10" id="KW-0812">Transmembrane</keyword>
<dbReference type="AlphaFoldDB" id="A0A366CTS2"/>
<dbReference type="EMBL" id="QNRF01000012">
    <property type="protein sequence ID" value="RBO79676.1"/>
    <property type="molecule type" value="Genomic_DNA"/>
</dbReference>
<keyword evidence="6" id="KW-0406">Ion transport</keyword>
<evidence type="ECO:0000313" key="15">
    <source>
        <dbReference type="EMBL" id="RBO79676.1"/>
    </source>
</evidence>
<dbReference type="PROSITE" id="PS52016">
    <property type="entry name" value="TONB_DEPENDENT_REC_3"/>
    <property type="match status" value="1"/>
</dbReference>
<dbReference type="Gene3D" id="2.40.170.20">
    <property type="entry name" value="TonB-dependent receptor, beta-barrel domain"/>
    <property type="match status" value="1"/>
</dbReference>
<dbReference type="RefSeq" id="WP_113875667.1">
    <property type="nucleotide sequence ID" value="NZ_QNRF01000012.1"/>
</dbReference>
<sequence length="637" mass="70732">MKKISLMSMTTLAVAISNASFAEEQLDNLVITASGFEQNTTEAPASISVITAEDIEKGAYRDLADVIESVPGVQLVRGTQASGAGATNIQIRGLAPDYTLFLIDGRPQTSRETRAKRADGYDQEWMPPLAMIERIEVIKGPMSTLYGSSAMGGVINIITKKVTNDWHGSLRHEIIVAEGSEFNDTKKNTLSLSGPIIKDKLSAQLSADYYDQEADDIDDGNPQKEIDNFNAKFNLAATENHDFSLDLTKTKQHRLYDDEDEQKNEKQSIAFTHNGRYGDISDTSFIQVDSTTNAKDDLNRTNEVKIRNTLLSSKWIIPTENHTTSLGGSYTDAQLEDNDNLADSGMTELSNNQLSAFIEDEWYLNDRFALTAGLRADKNENFNNHLSPKLYGVFSVNEHWTLKGGVSTGYKAPKLRQLSDQWAIRSNNRSTYGNADLKPETSTSTEISAVFNNNVLMASITVFDNQFEDKITGANCTTDICPDEATTTGSRVDRVWINIDSAETQGIELSAKYLISNDVTSSLSYTYTDSIQHTDNENTDGQPLTSVPLHMATASLDWSVNEKLKLWTSYTYYGEANEEDEPTPSYDLVDLGANYIINDNFKISLGMNNALNKEFTDEEYGFVDHGREYWVALDASF</sequence>
<dbReference type="GO" id="GO:0009279">
    <property type="term" value="C:cell outer membrane"/>
    <property type="evidence" value="ECO:0007669"/>
    <property type="project" value="UniProtKB-SubCell"/>
</dbReference>
<evidence type="ECO:0000256" key="3">
    <source>
        <dbReference type="ARBA" id="ARBA00022452"/>
    </source>
</evidence>
<evidence type="ECO:0000256" key="10">
    <source>
        <dbReference type="PROSITE-ProRule" id="PRU01360"/>
    </source>
</evidence>
<evidence type="ECO:0000256" key="12">
    <source>
        <dbReference type="SAM" id="SignalP"/>
    </source>
</evidence>
<keyword evidence="8 10" id="KW-0472">Membrane</keyword>
<evidence type="ECO:0000313" key="16">
    <source>
        <dbReference type="Proteomes" id="UP000252086"/>
    </source>
</evidence>
<dbReference type="OrthoDB" id="9764669at2"/>
<reference evidence="15 16" key="1">
    <citation type="submission" date="2018-06" db="EMBL/GenBank/DDBJ databases">
        <title>Genomic Encyclopedia of Type Strains, Phase III (KMG-III): the genomes of soil and plant-associated and newly described type strains.</title>
        <authorList>
            <person name="Whitman W."/>
        </authorList>
    </citation>
    <scope>NUCLEOTIDE SEQUENCE [LARGE SCALE GENOMIC DNA]</scope>
    <source>
        <strain evidence="15 16">CECT 7732</strain>
    </source>
</reference>
<evidence type="ECO:0000256" key="2">
    <source>
        <dbReference type="ARBA" id="ARBA00022448"/>
    </source>
</evidence>
<evidence type="ECO:0000256" key="4">
    <source>
        <dbReference type="ARBA" id="ARBA00022692"/>
    </source>
</evidence>
<evidence type="ECO:0000259" key="13">
    <source>
        <dbReference type="Pfam" id="PF00593"/>
    </source>
</evidence>
<comment type="subcellular location">
    <subcellularLocation>
        <location evidence="1 10">Cell outer membrane</location>
        <topology evidence="1 10">Multi-pass membrane protein</topology>
    </subcellularLocation>
</comment>
<proteinExistence type="inferred from homology"/>
<keyword evidence="5 12" id="KW-0732">Signal</keyword>
<dbReference type="Gene3D" id="2.170.130.10">
    <property type="entry name" value="TonB-dependent receptor, plug domain"/>
    <property type="match status" value="1"/>
</dbReference>
<evidence type="ECO:0000256" key="7">
    <source>
        <dbReference type="ARBA" id="ARBA00023077"/>
    </source>
</evidence>
<dbReference type="InterPro" id="IPR012910">
    <property type="entry name" value="Plug_dom"/>
</dbReference>
<protein>
    <submittedName>
        <fullName evidence="15">Outer membrane receptor for ferrienterochelin and colicins</fullName>
    </submittedName>
</protein>
<dbReference type="Proteomes" id="UP000252086">
    <property type="component" value="Unassembled WGS sequence"/>
</dbReference>
<dbReference type="SUPFAM" id="SSF56935">
    <property type="entry name" value="Porins"/>
    <property type="match status" value="1"/>
</dbReference>
<keyword evidence="16" id="KW-1185">Reference proteome</keyword>
<dbReference type="GO" id="GO:0015344">
    <property type="term" value="F:siderophore uptake transmembrane transporter activity"/>
    <property type="evidence" value="ECO:0007669"/>
    <property type="project" value="TreeGrafter"/>
</dbReference>
<keyword evidence="15" id="KW-0675">Receptor</keyword>
<feature type="chain" id="PRO_5016925443" evidence="12">
    <location>
        <begin position="23"/>
        <end position="637"/>
    </location>
</feature>
<dbReference type="GO" id="GO:0044718">
    <property type="term" value="P:siderophore transmembrane transport"/>
    <property type="evidence" value="ECO:0007669"/>
    <property type="project" value="TreeGrafter"/>
</dbReference>
<dbReference type="InterPro" id="IPR037066">
    <property type="entry name" value="Plug_dom_sf"/>
</dbReference>
<evidence type="ECO:0000256" key="1">
    <source>
        <dbReference type="ARBA" id="ARBA00004571"/>
    </source>
</evidence>
<comment type="similarity">
    <text evidence="10 11">Belongs to the TonB-dependent receptor family.</text>
</comment>
<accession>A0A366CTS2</accession>
<dbReference type="PANTHER" id="PTHR30069">
    <property type="entry name" value="TONB-DEPENDENT OUTER MEMBRANE RECEPTOR"/>
    <property type="match status" value="1"/>
</dbReference>
<keyword evidence="3 10" id="KW-1134">Transmembrane beta strand</keyword>
<dbReference type="CDD" id="cd01347">
    <property type="entry name" value="ligand_gated_channel"/>
    <property type="match status" value="1"/>
</dbReference>
<evidence type="ECO:0000259" key="14">
    <source>
        <dbReference type="Pfam" id="PF07715"/>
    </source>
</evidence>
<dbReference type="PANTHER" id="PTHR30069:SF53">
    <property type="entry name" value="COLICIN I RECEPTOR-RELATED"/>
    <property type="match status" value="1"/>
</dbReference>
<feature type="domain" description="TonB-dependent receptor-like beta-barrel" evidence="13">
    <location>
        <begin position="200"/>
        <end position="609"/>
    </location>
</feature>
<dbReference type="InterPro" id="IPR036942">
    <property type="entry name" value="Beta-barrel_TonB_sf"/>
</dbReference>
<evidence type="ECO:0000256" key="6">
    <source>
        <dbReference type="ARBA" id="ARBA00023065"/>
    </source>
</evidence>